<comment type="caution">
    <text evidence="2">The sequence shown here is derived from an EMBL/GenBank/DDBJ whole genome shotgun (WGS) entry which is preliminary data.</text>
</comment>
<protein>
    <submittedName>
        <fullName evidence="2">16624_t:CDS:1</fullName>
    </submittedName>
</protein>
<gene>
    <name evidence="2" type="ORF">FWILDA_LOCUS1490</name>
</gene>
<proteinExistence type="predicted"/>
<keyword evidence="3" id="KW-1185">Reference proteome</keyword>
<evidence type="ECO:0000313" key="2">
    <source>
        <dbReference type="EMBL" id="CAI2164284.1"/>
    </source>
</evidence>
<feature type="domain" description="BTB" evidence="1">
    <location>
        <begin position="23"/>
        <end position="96"/>
    </location>
</feature>
<name>A0A9W4WM69_9GLOM</name>
<dbReference type="PANTHER" id="PTHR24410:SF23">
    <property type="entry name" value="BTB DOMAIN-CONTAINING PROTEIN-RELATED"/>
    <property type="match status" value="1"/>
</dbReference>
<dbReference type="SUPFAM" id="SSF54695">
    <property type="entry name" value="POZ domain"/>
    <property type="match status" value="1"/>
</dbReference>
<dbReference type="InterPro" id="IPR051481">
    <property type="entry name" value="BTB-POZ/Galectin-3-binding"/>
</dbReference>
<dbReference type="InterPro" id="IPR000210">
    <property type="entry name" value="BTB/POZ_dom"/>
</dbReference>
<dbReference type="AlphaFoldDB" id="A0A9W4WM69"/>
<accession>A0A9W4WM69</accession>
<dbReference type="Gene3D" id="3.30.710.10">
    <property type="entry name" value="Potassium Channel Kv1.1, Chain A"/>
    <property type="match status" value="1"/>
</dbReference>
<dbReference type="OrthoDB" id="6359816at2759"/>
<dbReference type="InterPro" id="IPR011333">
    <property type="entry name" value="SKP1/BTB/POZ_sf"/>
</dbReference>
<dbReference type="PROSITE" id="PS50097">
    <property type="entry name" value="BTB"/>
    <property type="match status" value="1"/>
</dbReference>
<dbReference type="CDD" id="cd18186">
    <property type="entry name" value="BTB_POZ_ZBTB_KLHL-like"/>
    <property type="match status" value="1"/>
</dbReference>
<reference evidence="2" key="1">
    <citation type="submission" date="2022-08" db="EMBL/GenBank/DDBJ databases">
        <authorList>
            <person name="Kallberg Y."/>
            <person name="Tangrot J."/>
            <person name="Rosling A."/>
        </authorList>
    </citation>
    <scope>NUCLEOTIDE SEQUENCE</scope>
    <source>
        <strain evidence="2">Wild A</strain>
    </source>
</reference>
<dbReference type="PANTHER" id="PTHR24410">
    <property type="entry name" value="HL07962P-RELATED"/>
    <property type="match status" value="1"/>
</dbReference>
<organism evidence="2 3">
    <name type="scientific">Funneliformis geosporum</name>
    <dbReference type="NCBI Taxonomy" id="1117311"/>
    <lineage>
        <taxon>Eukaryota</taxon>
        <taxon>Fungi</taxon>
        <taxon>Fungi incertae sedis</taxon>
        <taxon>Mucoromycota</taxon>
        <taxon>Glomeromycotina</taxon>
        <taxon>Glomeromycetes</taxon>
        <taxon>Glomerales</taxon>
        <taxon>Glomeraceae</taxon>
        <taxon>Funneliformis</taxon>
    </lineage>
</organism>
<dbReference type="Pfam" id="PF00651">
    <property type="entry name" value="BTB"/>
    <property type="match status" value="1"/>
</dbReference>
<sequence length="385" mass="45023">MSKDFLSILSHDYKVLLETGEYFDVILHTGQGNDEKDFKAHSLVLRARSTYFRVALSNNWAKTEGSIFIFNKPNISPKVFEIILNYLYGASIDLPENDVEFNIDVLRAAEELCLTDLLEYIEDHLLHNTDELLNHFALVYKFATQDEHYNDFNKLKEFCFNAMEREPSIVFDSTDFINIDQDSLISLLQMRYLIRREIELWDKIVEWSIAQVSSLSRIIENWTLEDFSIFGNIISPFIPYINFSLIRPNEFASKVRIFRRSFGDECYAKLLELHLSQLDVVTATLFQSSLDINSTLITPKHAALICSWLTNDEEYQSKVKETKKAIFQYEDYGPCFASDLALVGNYKRHWEGHCLKKNYENRISPGNYVFKASEYEVFQIVRKFL</sequence>
<evidence type="ECO:0000259" key="1">
    <source>
        <dbReference type="PROSITE" id="PS50097"/>
    </source>
</evidence>
<dbReference type="SMART" id="SM00225">
    <property type="entry name" value="BTB"/>
    <property type="match status" value="1"/>
</dbReference>
<evidence type="ECO:0000313" key="3">
    <source>
        <dbReference type="Proteomes" id="UP001153678"/>
    </source>
</evidence>
<dbReference type="Proteomes" id="UP001153678">
    <property type="component" value="Unassembled WGS sequence"/>
</dbReference>
<dbReference type="EMBL" id="CAMKVN010000145">
    <property type="protein sequence ID" value="CAI2164284.1"/>
    <property type="molecule type" value="Genomic_DNA"/>
</dbReference>